<dbReference type="PANTHER" id="PTHR43751:SF1">
    <property type="entry name" value="SULFATASE ATSG-RELATED"/>
    <property type="match status" value="1"/>
</dbReference>
<organism evidence="5 6">
    <name type="scientific">Arcticibacterium luteifluviistationis</name>
    <dbReference type="NCBI Taxonomy" id="1784714"/>
    <lineage>
        <taxon>Bacteria</taxon>
        <taxon>Pseudomonadati</taxon>
        <taxon>Bacteroidota</taxon>
        <taxon>Cytophagia</taxon>
        <taxon>Cytophagales</taxon>
        <taxon>Leadbetterellaceae</taxon>
        <taxon>Arcticibacterium</taxon>
    </lineage>
</organism>
<comment type="similarity">
    <text evidence="1">Belongs to the sulfatase family.</text>
</comment>
<evidence type="ECO:0000313" key="6">
    <source>
        <dbReference type="Proteomes" id="UP000249873"/>
    </source>
</evidence>
<reference evidence="5 6" key="1">
    <citation type="submission" date="2018-05" db="EMBL/GenBank/DDBJ databases">
        <title>Complete genome sequence of Arcticibacterium luteifluviistationis SM1504T, a cytophagaceae bacterium isolated from Arctic surface seawater.</title>
        <authorList>
            <person name="Li Y."/>
            <person name="Qin Q.-L."/>
        </authorList>
    </citation>
    <scope>NUCLEOTIDE SEQUENCE [LARGE SCALE GENOMIC DNA]</scope>
    <source>
        <strain evidence="5 6">SM1504</strain>
    </source>
</reference>
<dbReference type="SUPFAM" id="SSF48371">
    <property type="entry name" value="ARM repeat"/>
    <property type="match status" value="1"/>
</dbReference>
<dbReference type="CDD" id="cd16027">
    <property type="entry name" value="SGSH"/>
    <property type="match status" value="1"/>
</dbReference>
<dbReference type="Proteomes" id="UP000249873">
    <property type="component" value="Chromosome"/>
</dbReference>
<dbReference type="SUPFAM" id="SSF53649">
    <property type="entry name" value="Alkaline phosphatase-like"/>
    <property type="match status" value="1"/>
</dbReference>
<dbReference type="OrthoDB" id="9789742at2"/>
<feature type="domain" description="Sulfatase N-terminal" evidence="4">
    <location>
        <begin position="21"/>
        <end position="308"/>
    </location>
</feature>
<evidence type="ECO:0000256" key="2">
    <source>
        <dbReference type="ARBA" id="ARBA00022801"/>
    </source>
</evidence>
<accession>A0A2Z4GFH7</accession>
<gene>
    <name evidence="5" type="ORF">DJ013_19010</name>
</gene>
<dbReference type="AlphaFoldDB" id="A0A2Z4GFH7"/>
<dbReference type="PANTHER" id="PTHR43751">
    <property type="entry name" value="SULFATASE"/>
    <property type="match status" value="1"/>
</dbReference>
<evidence type="ECO:0000256" key="1">
    <source>
        <dbReference type="ARBA" id="ARBA00008779"/>
    </source>
</evidence>
<dbReference type="PROSITE" id="PS00523">
    <property type="entry name" value="SULFATASE_1"/>
    <property type="match status" value="1"/>
</dbReference>
<feature type="chain" id="PRO_5016380355" evidence="3">
    <location>
        <begin position="18"/>
        <end position="629"/>
    </location>
</feature>
<evidence type="ECO:0000259" key="4">
    <source>
        <dbReference type="Pfam" id="PF00884"/>
    </source>
</evidence>
<protein>
    <submittedName>
        <fullName evidence="5">Sulfatase</fullName>
    </submittedName>
</protein>
<dbReference type="InterPro" id="IPR052701">
    <property type="entry name" value="GAG_Ulvan_Degrading_Sulfatases"/>
</dbReference>
<dbReference type="EMBL" id="CP029480">
    <property type="protein sequence ID" value="AWW00143.1"/>
    <property type="molecule type" value="Genomic_DNA"/>
</dbReference>
<keyword evidence="6" id="KW-1185">Reference proteome</keyword>
<name>A0A2Z4GFH7_9BACT</name>
<dbReference type="InterPro" id="IPR024607">
    <property type="entry name" value="Sulfatase_CS"/>
</dbReference>
<evidence type="ECO:0000313" key="5">
    <source>
        <dbReference type="EMBL" id="AWW00143.1"/>
    </source>
</evidence>
<keyword evidence="3" id="KW-0732">Signal</keyword>
<keyword evidence="2" id="KW-0378">Hydrolase</keyword>
<sequence>MKKAILFLSLISFSVFSQDRPNILWLTYEDTSPEFIGAYGNEEAKTPFMDFMAEEGVRFTGAFSTGSVCSPSRSAIITGVKTYELGTGNHRSHYPIPDYIHGFPKYLRDAGYYTSNNAKTDYNVANEAKMIANAWDESSGKAGWWNKKDGQPFFSVFNSNSCHQSRTMTLPFEQYKEMIWDQLPDSLKTGDNDFEMPPFYKDSPEMRKQMARVYNSLSKTNLEFQELYIRLVKEGLVENTIIFSFGDHGEGMPRMKTNGIGLGHRVPFTMWFPEKYKHLSPWGQGGIVTEEMIDFVDLAPTVLALAGVEIPTYMKGRVLLGENRTAPREYLYLSSDRSDESYDLTRTVIKGKYAYTRIYMPYIQELRHLMYMDMGDITAQIRNDFKEGKLNETQEMMLKPRAAEYLFDLEADPWELNNLAENKDYKAVLADFRTKLKANILKEQDVLFLPEHEIDKISQNGTAYEYRLDKAKYPLEEIYELAGLAGFKDKGTLKKQLKALKSENEFVRYWALMGLKSQGNKTFDNLLLSVLDDRYEPNAILAAAMIYEINGSELAKAVLTKAINSPHDHISNLAIQQIMYQPNGSDFTEIVADFDAEQKKLKGKDRLFNADRSATMFKYVLSGGVISEN</sequence>
<dbReference type="KEGG" id="als:DJ013_19010"/>
<evidence type="ECO:0000256" key="3">
    <source>
        <dbReference type="SAM" id="SignalP"/>
    </source>
</evidence>
<dbReference type="InterPro" id="IPR017850">
    <property type="entry name" value="Alkaline_phosphatase_core_sf"/>
</dbReference>
<dbReference type="Gene3D" id="3.40.720.10">
    <property type="entry name" value="Alkaline Phosphatase, subunit A"/>
    <property type="match status" value="1"/>
</dbReference>
<dbReference type="RefSeq" id="WP_111373510.1">
    <property type="nucleotide sequence ID" value="NZ_CP029480.1"/>
</dbReference>
<dbReference type="GO" id="GO:0016787">
    <property type="term" value="F:hydrolase activity"/>
    <property type="evidence" value="ECO:0007669"/>
    <property type="project" value="UniProtKB-KW"/>
</dbReference>
<dbReference type="InterPro" id="IPR000917">
    <property type="entry name" value="Sulfatase_N"/>
</dbReference>
<dbReference type="InterPro" id="IPR016024">
    <property type="entry name" value="ARM-type_fold"/>
</dbReference>
<feature type="signal peptide" evidence="3">
    <location>
        <begin position="1"/>
        <end position="17"/>
    </location>
</feature>
<proteinExistence type="inferred from homology"/>
<dbReference type="Pfam" id="PF00884">
    <property type="entry name" value="Sulfatase"/>
    <property type="match status" value="1"/>
</dbReference>